<dbReference type="EMBL" id="VSZQ01000723">
    <property type="protein sequence ID" value="TYR31174.1"/>
    <property type="molecule type" value="Genomic_DNA"/>
</dbReference>
<dbReference type="Proteomes" id="UP000323242">
    <property type="component" value="Unassembled WGS sequence"/>
</dbReference>
<evidence type="ECO:0000313" key="3">
    <source>
        <dbReference type="Proteomes" id="UP000323242"/>
    </source>
</evidence>
<evidence type="ECO:0000259" key="1">
    <source>
        <dbReference type="Pfam" id="PF00668"/>
    </source>
</evidence>
<feature type="domain" description="Condensation" evidence="1">
    <location>
        <begin position="1"/>
        <end position="138"/>
    </location>
</feature>
<dbReference type="SUPFAM" id="SSF52777">
    <property type="entry name" value="CoA-dependent acyltransferases"/>
    <property type="match status" value="1"/>
</dbReference>
<dbReference type="PANTHER" id="PTHR45398:SF1">
    <property type="entry name" value="ENZYME, PUTATIVE (JCVI)-RELATED"/>
    <property type="match status" value="1"/>
</dbReference>
<protein>
    <recommendedName>
        <fullName evidence="1">Condensation domain-containing protein</fullName>
    </recommendedName>
</protein>
<dbReference type="GO" id="GO:0003824">
    <property type="term" value="F:catalytic activity"/>
    <property type="evidence" value="ECO:0007669"/>
    <property type="project" value="InterPro"/>
</dbReference>
<feature type="non-terminal residue" evidence="2">
    <location>
        <position position="143"/>
    </location>
</feature>
<dbReference type="Pfam" id="PF00668">
    <property type="entry name" value="Condensation"/>
    <property type="match status" value="1"/>
</dbReference>
<dbReference type="RefSeq" id="WP_148905563.1">
    <property type="nucleotide sequence ID" value="NZ_VSZQ01000723.1"/>
</dbReference>
<dbReference type="NCBIfam" id="TIGR01720">
    <property type="entry name" value="NRPS-para261"/>
    <property type="match status" value="1"/>
</dbReference>
<organism evidence="2 3">
    <name type="scientific">Streptomyces parvus</name>
    <dbReference type="NCBI Taxonomy" id="66428"/>
    <lineage>
        <taxon>Bacteria</taxon>
        <taxon>Bacillati</taxon>
        <taxon>Actinomycetota</taxon>
        <taxon>Actinomycetes</taxon>
        <taxon>Kitasatosporales</taxon>
        <taxon>Streptomycetaceae</taxon>
        <taxon>Streptomyces</taxon>
    </lineage>
</organism>
<feature type="non-terminal residue" evidence="2">
    <location>
        <position position="1"/>
    </location>
</feature>
<comment type="caution">
    <text evidence="2">The sequence shown here is derived from an EMBL/GenBank/DDBJ whole genome shotgun (WGS) entry which is preliminary data.</text>
</comment>
<accession>A0A5D4GSS8</accession>
<evidence type="ECO:0000313" key="2">
    <source>
        <dbReference type="EMBL" id="TYR31174.1"/>
    </source>
</evidence>
<dbReference type="InterPro" id="IPR010060">
    <property type="entry name" value="NRPS_synth"/>
</dbReference>
<dbReference type="AlphaFoldDB" id="A0A5D4GSS8"/>
<name>A0A5D4GSS8_9ACTN</name>
<dbReference type="InterPro" id="IPR001242">
    <property type="entry name" value="Condensation_dom"/>
</dbReference>
<reference evidence="2 3" key="1">
    <citation type="submission" date="2019-08" db="EMBL/GenBank/DDBJ databases">
        <title>Draft genome for granaticin producer strain Streptomyces parvus C05.</title>
        <authorList>
            <person name="Gonzalez-Pimentel J.L."/>
        </authorList>
    </citation>
    <scope>NUCLEOTIDE SEQUENCE [LARGE SCALE GENOMIC DNA]</scope>
    <source>
        <strain evidence="2 3">C05</strain>
    </source>
</reference>
<proteinExistence type="predicted"/>
<gene>
    <name evidence="2" type="ORF">FY004_40530</name>
</gene>
<dbReference type="Gene3D" id="3.30.559.30">
    <property type="entry name" value="Nonribosomal peptide synthetase, condensation domain"/>
    <property type="match status" value="1"/>
</dbReference>
<sequence>GWFTSLFPVALAPGGQEPGSALKAVKEQLRAVPRRGVGYGLTHDLTGIPAGLSFNYLGQLDSGTGVGLFSRLEEPAGENVAGHGTRPHLIDVNGAVTDGRLSLAWTYSSNLHDRATVEGLAEDFVVRLRELIEHCLTEEAGGL</sequence>
<dbReference type="PANTHER" id="PTHR45398">
    <property type="match status" value="1"/>
</dbReference>
<keyword evidence="3" id="KW-1185">Reference proteome</keyword>